<dbReference type="GO" id="GO:0008168">
    <property type="term" value="F:methyltransferase activity"/>
    <property type="evidence" value="ECO:0007669"/>
    <property type="project" value="UniProtKB-KW"/>
</dbReference>
<dbReference type="NCBIfam" id="TIGR00479">
    <property type="entry name" value="rumA"/>
    <property type="match status" value="1"/>
</dbReference>
<sequence>MEIKNNQIINNVKATEVSYEGYGVIRYPDFTIFCENLWLDEEANIQIFWSNKKIAFARVIKLLKTSPLRIECEFPELIESGSAPLAILSYEDQLKFKQEIIEKLFNRNLPEIKIKKILGSPQQYYYRNKITLQAELKNNNLYFGFYKKNTHTLIEQNSLPLAHKEIEAVYIALLPIFNKLPLKEKWKINQLVLRHSNQTNQIQIILVSSSKLNIEVNNLKEIIDLENVASIINEVQNNYSKQNFILHGDNFLEYSLDDLRFNVHYDAFYQVNDKQTINLYHEALKALKAQNKTVVDAFAGVGTIGMFFAKKAKEVYSVEINKAASKSAEQNAKLNNIDNIKFFAEDATKFFLREDISNIDAIIFDPPRNGMTNEIINKVADAQIKEVIYISCNPRTMLRDIAEFKKRGYVCDELQPVDMFPQTYHIEAVCVLKLNSRIAKN</sequence>
<dbReference type="SUPFAM" id="SSF50249">
    <property type="entry name" value="Nucleic acid-binding proteins"/>
    <property type="match status" value="1"/>
</dbReference>
<dbReference type="Gene3D" id="2.40.50.140">
    <property type="entry name" value="Nucleic acid-binding proteins"/>
    <property type="match status" value="1"/>
</dbReference>
<dbReference type="PROSITE" id="PS01231">
    <property type="entry name" value="TRMA_2"/>
    <property type="match status" value="1"/>
</dbReference>
<keyword evidence="1 4" id="KW-0489">Methyltransferase</keyword>
<feature type="binding site" evidence="4">
    <location>
        <position position="365"/>
    </location>
    <ligand>
        <name>S-adenosyl-L-methionine</name>
        <dbReference type="ChEBI" id="CHEBI:59789"/>
    </ligand>
</feature>
<feature type="active site" evidence="5">
    <location>
        <position position="392"/>
    </location>
</feature>
<dbReference type="Gene3D" id="2.40.50.1070">
    <property type="match status" value="1"/>
</dbReference>
<dbReference type="PANTHER" id="PTHR11061:SF30">
    <property type="entry name" value="TRNA (URACIL(54)-C(5))-METHYLTRANSFERASE"/>
    <property type="match status" value="1"/>
</dbReference>
<evidence type="ECO:0000256" key="4">
    <source>
        <dbReference type="PROSITE-ProRule" id="PRU01024"/>
    </source>
</evidence>
<dbReference type="EMBL" id="VHHP01000004">
    <property type="protein sequence ID" value="TPR53844.1"/>
    <property type="molecule type" value="Genomic_DNA"/>
</dbReference>
<accession>A0ABY2YZN9</accession>
<dbReference type="Gene3D" id="3.40.50.150">
    <property type="entry name" value="Vaccinia Virus protein VP39"/>
    <property type="match status" value="1"/>
</dbReference>
<dbReference type="SUPFAM" id="SSF53335">
    <property type="entry name" value="S-adenosyl-L-methionine-dependent methyltransferases"/>
    <property type="match status" value="1"/>
</dbReference>
<evidence type="ECO:0000256" key="3">
    <source>
        <dbReference type="ARBA" id="ARBA00022691"/>
    </source>
</evidence>
<organism evidence="6 7">
    <name type="scientific">Metamycoplasma neophronis</name>
    <dbReference type="NCBI Taxonomy" id="872983"/>
    <lineage>
        <taxon>Bacteria</taxon>
        <taxon>Bacillati</taxon>
        <taxon>Mycoplasmatota</taxon>
        <taxon>Mycoplasmoidales</taxon>
        <taxon>Metamycoplasmataceae</taxon>
        <taxon>Metamycoplasma</taxon>
    </lineage>
</organism>
<feature type="binding site" evidence="4">
    <location>
        <position position="319"/>
    </location>
    <ligand>
        <name>S-adenosyl-L-methionine</name>
        <dbReference type="ChEBI" id="CHEBI:59789"/>
    </ligand>
</feature>
<reference evidence="6" key="1">
    <citation type="submission" date="2019-06" db="EMBL/GenBank/DDBJ databases">
        <title>Mycoplasma neophronis type strain whole genome sequence.</title>
        <authorList>
            <person name="Spergser J."/>
        </authorList>
    </citation>
    <scope>NUCLEOTIDE SEQUENCE [LARGE SCALE GENOMIC DNA]</scope>
    <source>
        <strain evidence="6">DSM 24097</strain>
    </source>
</reference>
<dbReference type="PANTHER" id="PTHR11061">
    <property type="entry name" value="RNA M5U METHYLTRANSFERASE"/>
    <property type="match status" value="1"/>
</dbReference>
<dbReference type="CDD" id="cd02440">
    <property type="entry name" value="AdoMet_MTases"/>
    <property type="match status" value="1"/>
</dbReference>
<evidence type="ECO:0000256" key="5">
    <source>
        <dbReference type="PROSITE-ProRule" id="PRU10015"/>
    </source>
</evidence>
<evidence type="ECO:0000256" key="2">
    <source>
        <dbReference type="ARBA" id="ARBA00022679"/>
    </source>
</evidence>
<keyword evidence="7" id="KW-1185">Reference proteome</keyword>
<keyword evidence="3 4" id="KW-0949">S-adenosyl-L-methionine</keyword>
<comment type="caution">
    <text evidence="6">The sequence shown here is derived from an EMBL/GenBank/DDBJ whole genome shotgun (WGS) entry which is preliminary data.</text>
</comment>
<gene>
    <name evidence="6" type="primary">rlmD</name>
    <name evidence="6" type="ORF">FJR74_01615</name>
</gene>
<dbReference type="InterPro" id="IPR012340">
    <property type="entry name" value="NA-bd_OB-fold"/>
</dbReference>
<dbReference type="RefSeq" id="WP_140914809.1">
    <property type="nucleotide sequence ID" value="NZ_VHHP01000004.1"/>
</dbReference>
<dbReference type="InterPro" id="IPR030390">
    <property type="entry name" value="MeTrfase_TrmA_AS"/>
</dbReference>
<dbReference type="PROSITE" id="PS01230">
    <property type="entry name" value="TRMA_1"/>
    <property type="match status" value="1"/>
</dbReference>
<dbReference type="InterPro" id="IPR030391">
    <property type="entry name" value="MeTrfase_TrmA_CS"/>
</dbReference>
<comment type="similarity">
    <text evidence="4">Belongs to the class I-like SAM-binding methyltransferase superfamily. RNA M5U methyltransferase family.</text>
</comment>
<feature type="active site" description="Nucleophile" evidence="4">
    <location>
        <position position="392"/>
    </location>
</feature>
<keyword evidence="2 4" id="KW-0808">Transferase</keyword>
<name>A0ABY2YZN9_9BACT</name>
<evidence type="ECO:0000313" key="6">
    <source>
        <dbReference type="EMBL" id="TPR53844.1"/>
    </source>
</evidence>
<proteinExistence type="inferred from homology"/>
<evidence type="ECO:0000313" key="7">
    <source>
        <dbReference type="Proteomes" id="UP000316851"/>
    </source>
</evidence>
<dbReference type="InterPro" id="IPR029063">
    <property type="entry name" value="SAM-dependent_MTases_sf"/>
</dbReference>
<dbReference type="EC" id="2.1.1.190" evidence="6"/>
<dbReference type="InterPro" id="IPR010280">
    <property type="entry name" value="U5_MeTrfase_fam"/>
</dbReference>
<evidence type="ECO:0000256" key="1">
    <source>
        <dbReference type="ARBA" id="ARBA00022603"/>
    </source>
</evidence>
<dbReference type="PROSITE" id="PS51687">
    <property type="entry name" value="SAM_MT_RNA_M5U"/>
    <property type="match status" value="1"/>
</dbReference>
<dbReference type="Proteomes" id="UP000316851">
    <property type="component" value="Unassembled WGS sequence"/>
</dbReference>
<feature type="binding site" evidence="4">
    <location>
        <position position="298"/>
    </location>
    <ligand>
        <name>S-adenosyl-L-methionine</name>
        <dbReference type="ChEBI" id="CHEBI:59789"/>
    </ligand>
</feature>
<feature type="binding site" evidence="4">
    <location>
        <position position="270"/>
    </location>
    <ligand>
        <name>S-adenosyl-L-methionine</name>
        <dbReference type="ChEBI" id="CHEBI:59789"/>
    </ligand>
</feature>
<dbReference type="Pfam" id="PF05958">
    <property type="entry name" value="tRNA_U5-meth_tr"/>
    <property type="match status" value="1"/>
</dbReference>
<protein>
    <submittedName>
        <fullName evidence="6">23S rRNA (Uracil(1939)-C(5))-methyltransferase RlmD</fullName>
        <ecNumber evidence="6">2.1.1.190</ecNumber>
    </submittedName>
</protein>
<dbReference type="GO" id="GO:0032259">
    <property type="term" value="P:methylation"/>
    <property type="evidence" value="ECO:0007669"/>
    <property type="project" value="UniProtKB-KW"/>
</dbReference>